<evidence type="ECO:0000313" key="2">
    <source>
        <dbReference type="Proteomes" id="UP000314294"/>
    </source>
</evidence>
<organism evidence="1 2">
    <name type="scientific">Liparis tanakae</name>
    <name type="common">Tanaka's snailfish</name>
    <dbReference type="NCBI Taxonomy" id="230148"/>
    <lineage>
        <taxon>Eukaryota</taxon>
        <taxon>Metazoa</taxon>
        <taxon>Chordata</taxon>
        <taxon>Craniata</taxon>
        <taxon>Vertebrata</taxon>
        <taxon>Euteleostomi</taxon>
        <taxon>Actinopterygii</taxon>
        <taxon>Neopterygii</taxon>
        <taxon>Teleostei</taxon>
        <taxon>Neoteleostei</taxon>
        <taxon>Acanthomorphata</taxon>
        <taxon>Eupercaria</taxon>
        <taxon>Perciformes</taxon>
        <taxon>Cottioidei</taxon>
        <taxon>Cottales</taxon>
        <taxon>Liparidae</taxon>
        <taxon>Liparis</taxon>
    </lineage>
</organism>
<keyword evidence="2" id="KW-1185">Reference proteome</keyword>
<sequence>MQAIDSSLRTRISRLLFQLPVHIHRINNNNRGEPRVFPASRETAVFTPCFTPDRRELVRDR</sequence>
<accession>A0A4Z2HFI1</accession>
<gene>
    <name evidence="1" type="ORF">EYF80_025481</name>
</gene>
<protein>
    <submittedName>
        <fullName evidence="1">Uncharacterized protein</fullName>
    </submittedName>
</protein>
<dbReference type="EMBL" id="SRLO01000255">
    <property type="protein sequence ID" value="TNN64351.1"/>
    <property type="molecule type" value="Genomic_DNA"/>
</dbReference>
<proteinExistence type="predicted"/>
<name>A0A4Z2HFI1_9TELE</name>
<reference evidence="1 2" key="1">
    <citation type="submission" date="2019-03" db="EMBL/GenBank/DDBJ databases">
        <title>First draft genome of Liparis tanakae, snailfish: a comprehensive survey of snailfish specific genes.</title>
        <authorList>
            <person name="Kim W."/>
            <person name="Song I."/>
            <person name="Jeong J.-H."/>
            <person name="Kim D."/>
            <person name="Kim S."/>
            <person name="Ryu S."/>
            <person name="Song J.Y."/>
            <person name="Lee S.K."/>
        </authorList>
    </citation>
    <scope>NUCLEOTIDE SEQUENCE [LARGE SCALE GENOMIC DNA]</scope>
    <source>
        <tissue evidence="1">Muscle</tissue>
    </source>
</reference>
<dbReference type="AlphaFoldDB" id="A0A4Z2HFI1"/>
<dbReference type="Proteomes" id="UP000314294">
    <property type="component" value="Unassembled WGS sequence"/>
</dbReference>
<comment type="caution">
    <text evidence="1">The sequence shown here is derived from an EMBL/GenBank/DDBJ whole genome shotgun (WGS) entry which is preliminary data.</text>
</comment>
<evidence type="ECO:0000313" key="1">
    <source>
        <dbReference type="EMBL" id="TNN64351.1"/>
    </source>
</evidence>